<evidence type="ECO:0000313" key="2">
    <source>
        <dbReference type="EMBL" id="KUI73348.1"/>
    </source>
</evidence>
<evidence type="ECO:0000313" key="3">
    <source>
        <dbReference type="Proteomes" id="UP000078559"/>
    </source>
</evidence>
<dbReference type="Proteomes" id="UP000078559">
    <property type="component" value="Chromosome 10"/>
</dbReference>
<gene>
    <name evidence="2" type="ORF">VM1G_09077</name>
</gene>
<dbReference type="EMBL" id="CM003107">
    <property type="protein sequence ID" value="KUI73348.1"/>
    <property type="molecule type" value="Genomic_DNA"/>
</dbReference>
<sequence>MSERQTDPDCAEPTTVLNKQGTTTDQAAHPIGGHNALEAGSSRELHVAPGIVDLKHTDVDATWQKSRLPGLFGLYWDCASKACLRLQVCINIEADSSLGHRLNIYLFIPPERIQQLNVVPGSKLFGPNTETLDFILSSPPFLVVPNQADW</sequence>
<feature type="region of interest" description="Disordered" evidence="1">
    <location>
        <begin position="1"/>
        <end position="35"/>
    </location>
</feature>
<evidence type="ECO:0000256" key="1">
    <source>
        <dbReference type="SAM" id="MobiDB-lite"/>
    </source>
</evidence>
<keyword evidence="3" id="KW-1185">Reference proteome</keyword>
<protein>
    <submittedName>
        <fullName evidence="2">Uncharacterized protein</fullName>
    </submittedName>
</protein>
<dbReference type="AlphaFoldDB" id="A0A194WB95"/>
<proteinExistence type="predicted"/>
<organism evidence="2 3">
    <name type="scientific">Cytospora mali</name>
    <name type="common">Apple Valsa canker fungus</name>
    <name type="synonym">Valsa mali</name>
    <dbReference type="NCBI Taxonomy" id="578113"/>
    <lineage>
        <taxon>Eukaryota</taxon>
        <taxon>Fungi</taxon>
        <taxon>Dikarya</taxon>
        <taxon>Ascomycota</taxon>
        <taxon>Pezizomycotina</taxon>
        <taxon>Sordariomycetes</taxon>
        <taxon>Sordariomycetidae</taxon>
        <taxon>Diaporthales</taxon>
        <taxon>Cytosporaceae</taxon>
        <taxon>Cytospora</taxon>
    </lineage>
</organism>
<accession>A0A194WB95</accession>
<name>A0A194WB95_CYTMA</name>
<reference evidence="2" key="1">
    <citation type="submission" date="2014-12" db="EMBL/GenBank/DDBJ databases">
        <title>Genome Sequence of Valsa Canker Pathogens Uncovers a Specific Adaption of Colonization on Woody Bark.</title>
        <authorList>
            <person name="Yin Z."/>
            <person name="Liu H."/>
            <person name="Gao X."/>
            <person name="Li Z."/>
            <person name="Song N."/>
            <person name="Ke X."/>
            <person name="Dai Q."/>
            <person name="Wu Y."/>
            <person name="Sun Y."/>
            <person name="Xu J.-R."/>
            <person name="Kang Z.K."/>
            <person name="Wang L."/>
            <person name="Huang L."/>
        </authorList>
    </citation>
    <scope>NUCLEOTIDE SEQUENCE [LARGE SCALE GENOMIC DNA]</scope>
    <source>
        <strain evidence="2">03-8</strain>
    </source>
</reference>
<feature type="compositionally biased region" description="Polar residues" evidence="1">
    <location>
        <begin position="15"/>
        <end position="26"/>
    </location>
</feature>